<sequence>MGMSRFQNSDIFVLNLHELYNQLVSDPRRIKNITRITADIKFDDMDAPMKLHTLVDGEALRKVPQKEVEERIKSEISNISLKPGTELYKTHVSYSYIDTTAIADFDFGNVLIEANIPYCLHIPNFHEMTVKIPEENTEVLVTFQKIWTDRAKTADGESQNIDLYADDREIYFKKSTILGPRIPFSPGEGWESFITGINIEKMDDSHGLFRYTKLYIQLNVGLPENVDSLKEKERDHLLNSIHDKSLLIVNRIIDNYRSITNEIHVRRLGTLKINLIYFRKQRLGYYITNLNVKTAMINRSKNELKQISSLLSLGKKPELYKLLLFNTKNSLNSKDYTLAIVESFQALEIFIENFLISELEKKGNDKKQTKVILDKSWRTKERLNVLMKQLKGKGLNEKKELWSRWCNRYDKTRNGVIHAGKDPTEKETVETLTVNEKIIEWILSL</sequence>
<organism evidence="1 2">
    <name type="scientific">Candidatus Curtissbacteria bacterium RIFCSPHIGHO2_02_FULL_40_17</name>
    <dbReference type="NCBI Taxonomy" id="1797715"/>
    <lineage>
        <taxon>Bacteria</taxon>
        <taxon>Candidatus Curtissiibacteriota</taxon>
    </lineage>
</organism>
<evidence type="ECO:0000313" key="1">
    <source>
        <dbReference type="EMBL" id="OGD92032.1"/>
    </source>
</evidence>
<gene>
    <name evidence="1" type="ORF">A3D81_03120</name>
</gene>
<protein>
    <submittedName>
        <fullName evidence="1">Uncharacterized protein</fullName>
    </submittedName>
</protein>
<dbReference type="AlphaFoldDB" id="A0A1F5GJI4"/>
<name>A0A1F5GJI4_9BACT</name>
<dbReference type="EMBL" id="MFBE01000005">
    <property type="protein sequence ID" value="OGD92032.1"/>
    <property type="molecule type" value="Genomic_DNA"/>
</dbReference>
<comment type="caution">
    <text evidence="1">The sequence shown here is derived from an EMBL/GenBank/DDBJ whole genome shotgun (WGS) entry which is preliminary data.</text>
</comment>
<dbReference type="Proteomes" id="UP000178492">
    <property type="component" value="Unassembled WGS sequence"/>
</dbReference>
<proteinExistence type="predicted"/>
<evidence type="ECO:0000313" key="2">
    <source>
        <dbReference type="Proteomes" id="UP000178492"/>
    </source>
</evidence>
<reference evidence="1 2" key="1">
    <citation type="journal article" date="2016" name="Nat. Commun.">
        <title>Thousands of microbial genomes shed light on interconnected biogeochemical processes in an aquifer system.</title>
        <authorList>
            <person name="Anantharaman K."/>
            <person name="Brown C.T."/>
            <person name="Hug L.A."/>
            <person name="Sharon I."/>
            <person name="Castelle C.J."/>
            <person name="Probst A.J."/>
            <person name="Thomas B.C."/>
            <person name="Singh A."/>
            <person name="Wilkins M.J."/>
            <person name="Karaoz U."/>
            <person name="Brodie E.L."/>
            <person name="Williams K.H."/>
            <person name="Hubbard S.S."/>
            <person name="Banfield J.F."/>
        </authorList>
    </citation>
    <scope>NUCLEOTIDE SEQUENCE [LARGE SCALE GENOMIC DNA]</scope>
</reference>
<accession>A0A1F5GJI4</accession>